<name>A0A423UPC5_9ACTN</name>
<feature type="transmembrane region" description="Helical" evidence="1">
    <location>
        <begin position="267"/>
        <end position="288"/>
    </location>
</feature>
<evidence type="ECO:0000256" key="1">
    <source>
        <dbReference type="SAM" id="Phobius"/>
    </source>
</evidence>
<dbReference type="EMBL" id="QIBW01000001">
    <property type="protein sequence ID" value="ROT92236.1"/>
    <property type="molecule type" value="Genomic_DNA"/>
</dbReference>
<evidence type="ECO:0000313" key="3">
    <source>
        <dbReference type="Proteomes" id="UP000285258"/>
    </source>
</evidence>
<protein>
    <submittedName>
        <fullName evidence="2">DMSO reductase</fullName>
    </submittedName>
</protein>
<dbReference type="PANTHER" id="PTHR38095">
    <property type="entry name" value="ANAEROBIC DIMETHYL SULFOXIDE REDUCTASE CHAIN YNFH"/>
    <property type="match status" value="1"/>
</dbReference>
<feature type="transmembrane region" description="Helical" evidence="1">
    <location>
        <begin position="88"/>
        <end position="110"/>
    </location>
</feature>
<organism evidence="2 3">
    <name type="scientific">Gordonibacter urolithinfaciens</name>
    <dbReference type="NCBI Taxonomy" id="1335613"/>
    <lineage>
        <taxon>Bacteria</taxon>
        <taxon>Bacillati</taxon>
        <taxon>Actinomycetota</taxon>
        <taxon>Coriobacteriia</taxon>
        <taxon>Eggerthellales</taxon>
        <taxon>Eggerthellaceae</taxon>
        <taxon>Gordonibacter</taxon>
    </lineage>
</organism>
<keyword evidence="1" id="KW-0812">Transmembrane</keyword>
<comment type="caution">
    <text evidence="2">The sequence shown here is derived from an EMBL/GenBank/DDBJ whole genome shotgun (WGS) entry which is preliminary data.</text>
</comment>
<dbReference type="Proteomes" id="UP000285258">
    <property type="component" value="Unassembled WGS sequence"/>
</dbReference>
<reference evidence="3" key="1">
    <citation type="submission" date="2018-05" db="EMBL/GenBank/DDBJ databases">
        <title>Genome Sequencing of selected type strains of the family Eggerthellaceae.</title>
        <authorList>
            <person name="Danylec N."/>
            <person name="Stoll D.A."/>
            <person name="Doetsch A."/>
            <person name="Huch M."/>
        </authorList>
    </citation>
    <scope>NUCLEOTIDE SEQUENCE [LARGE SCALE GENOMIC DNA]</scope>
    <source>
        <strain evidence="3">DSM 27213</strain>
    </source>
</reference>
<gene>
    <name evidence="2" type="ORF">DMP12_01755</name>
</gene>
<sequence length="296" mass="31158">MLSGMGTALGEITLVLFTTLAPSGVVAFILMGLPLLRTGMPADARQRINQFLSIPLVTTMVGLVASATHLGNPANALYVFLGVGRSPLSTEVFCAVVFLALAGVYWLYSFAEQPRVGLQRPWMALAMAAGIVFVTSVAFAYSAETIVSWYTVYVPLNLWLNALVGGPVLALVGLRAARWEPACGRFGRTLLALSAAALAANLVSFGLQSADLPRIANAFLAASDLVPYYGLMIAAFGVLVLAGIGLDAQVLLNRALEGRRSLGVGRASAACVLVLAGIFVMRFAFYMMHLTVGLGV</sequence>
<dbReference type="Pfam" id="PF04976">
    <property type="entry name" value="DmsC"/>
    <property type="match status" value="1"/>
</dbReference>
<accession>A0A423UPC5</accession>
<feature type="transmembrane region" description="Helical" evidence="1">
    <location>
        <begin position="12"/>
        <end position="36"/>
    </location>
</feature>
<dbReference type="GO" id="GO:0019645">
    <property type="term" value="P:anaerobic electron transport chain"/>
    <property type="evidence" value="ECO:0007669"/>
    <property type="project" value="InterPro"/>
</dbReference>
<dbReference type="PANTHER" id="PTHR38095:SF3">
    <property type="entry name" value="ANAEROBIC DIMETHYL SULFOXIDE REDUCTASE, SUBUNIT C"/>
    <property type="match status" value="1"/>
</dbReference>
<dbReference type="GO" id="GO:0009390">
    <property type="term" value="C:dimethyl sulfoxide reductase complex"/>
    <property type="evidence" value="ECO:0007669"/>
    <property type="project" value="TreeGrafter"/>
</dbReference>
<dbReference type="GO" id="GO:0005886">
    <property type="term" value="C:plasma membrane"/>
    <property type="evidence" value="ECO:0007669"/>
    <property type="project" value="TreeGrafter"/>
</dbReference>
<feature type="transmembrane region" description="Helical" evidence="1">
    <location>
        <begin position="48"/>
        <end position="68"/>
    </location>
</feature>
<keyword evidence="1" id="KW-0472">Membrane</keyword>
<keyword evidence="1" id="KW-1133">Transmembrane helix</keyword>
<evidence type="ECO:0000313" key="2">
    <source>
        <dbReference type="EMBL" id="ROT92236.1"/>
    </source>
</evidence>
<dbReference type="InterPro" id="IPR007059">
    <property type="entry name" value="DmsC"/>
</dbReference>
<dbReference type="RefSeq" id="WP_096227345.1">
    <property type="nucleotide sequence ID" value="NZ_CP168029.1"/>
</dbReference>
<feature type="transmembrane region" description="Helical" evidence="1">
    <location>
        <begin position="158"/>
        <end position="177"/>
    </location>
</feature>
<proteinExistence type="predicted"/>
<feature type="transmembrane region" description="Helical" evidence="1">
    <location>
        <begin position="227"/>
        <end position="246"/>
    </location>
</feature>
<dbReference type="GO" id="GO:0009389">
    <property type="term" value="F:dimethyl sulfoxide reductase activity"/>
    <property type="evidence" value="ECO:0007669"/>
    <property type="project" value="TreeGrafter"/>
</dbReference>
<feature type="transmembrane region" description="Helical" evidence="1">
    <location>
        <begin position="189"/>
        <end position="207"/>
    </location>
</feature>
<dbReference type="AlphaFoldDB" id="A0A423UPC5"/>
<feature type="transmembrane region" description="Helical" evidence="1">
    <location>
        <begin position="122"/>
        <end position="143"/>
    </location>
</feature>